<feature type="domain" description="DJ-1/PfpI" evidence="6">
    <location>
        <begin position="31"/>
        <end position="234"/>
    </location>
</feature>
<dbReference type="InterPro" id="IPR029062">
    <property type="entry name" value="Class_I_gatase-like"/>
</dbReference>
<keyword evidence="8" id="KW-1185">Reference proteome</keyword>
<evidence type="ECO:0000259" key="6">
    <source>
        <dbReference type="Pfam" id="PF01965"/>
    </source>
</evidence>
<evidence type="ECO:0000256" key="4">
    <source>
        <dbReference type="ARBA" id="ARBA00038493"/>
    </source>
</evidence>
<reference evidence="8" key="1">
    <citation type="submission" date="2016-04" db="EMBL/GenBank/DDBJ databases">
        <title>Comparative genomics of biotechnologically important yeasts.</title>
        <authorList>
            <consortium name="DOE Joint Genome Institute"/>
            <person name="Riley R."/>
            <person name="Haridas S."/>
            <person name="Wolfe K.H."/>
            <person name="Lopes M.R."/>
            <person name="Hittinger C.T."/>
            <person name="Goker M."/>
            <person name="Salamov A."/>
            <person name="Wisecaver J."/>
            <person name="Long T.M."/>
            <person name="Aerts A.L."/>
            <person name="Barry K."/>
            <person name="Choi C."/>
            <person name="Clum A."/>
            <person name="Coughlan A.Y."/>
            <person name="Deshpande S."/>
            <person name="Douglass A.P."/>
            <person name="Hanson S.J."/>
            <person name="Klenk H.-P."/>
            <person name="Labutti K."/>
            <person name="Lapidus A."/>
            <person name="Lindquist E."/>
            <person name="Lipzen A."/>
            <person name="Meier-Kolthoff J.P."/>
            <person name="Ohm R.A."/>
            <person name="Otillar R.P."/>
            <person name="Pangilinan J."/>
            <person name="Peng Y."/>
            <person name="Rokas A."/>
            <person name="Rosa C.A."/>
            <person name="Scheuner C."/>
            <person name="Sibirny A.A."/>
            <person name="Slot J.C."/>
            <person name="Stielow J.B."/>
            <person name="Sun H."/>
            <person name="Kurtzman C.P."/>
            <person name="Blackwell M."/>
            <person name="Grigoriev I.V."/>
            <person name="Jeffries T.W."/>
        </authorList>
    </citation>
    <scope>NUCLEOTIDE SEQUENCE [LARGE SCALE GENOMIC DNA]</scope>
    <source>
        <strain evidence="8">NRRL YB-2248</strain>
    </source>
</reference>
<dbReference type="SUPFAM" id="SSF52317">
    <property type="entry name" value="Class I glutamine amidotransferase-like"/>
    <property type="match status" value="1"/>
</dbReference>
<keyword evidence="2" id="KW-0346">Stress response</keyword>
<dbReference type="GO" id="GO:0019243">
    <property type="term" value="P:methylglyoxal catabolic process to D-lactate via S-lactoyl-glutathione"/>
    <property type="evidence" value="ECO:0007669"/>
    <property type="project" value="TreeGrafter"/>
</dbReference>
<gene>
    <name evidence="7" type="ORF">CANARDRAFT_204714</name>
</gene>
<dbReference type="GO" id="GO:0019172">
    <property type="term" value="F:glyoxalase III activity"/>
    <property type="evidence" value="ECO:0007669"/>
    <property type="project" value="UniProtKB-EC"/>
</dbReference>
<dbReference type="PANTHER" id="PTHR48094:SF11">
    <property type="entry name" value="GLUTATHIONE-INDEPENDENT GLYOXALASE HSP31-RELATED"/>
    <property type="match status" value="1"/>
</dbReference>
<accession>A0A1E4ST36</accession>
<dbReference type="InterPro" id="IPR050325">
    <property type="entry name" value="Prot/Nucl_acid_deglycase"/>
</dbReference>
<evidence type="ECO:0000313" key="7">
    <source>
        <dbReference type="EMBL" id="ODV82676.1"/>
    </source>
</evidence>
<dbReference type="EC" id="4.2.1.130" evidence="1"/>
<sequence>MALPKKALIAITSHHAPFYADGSKTGLFYGEAAHPYYTFTKAGFEVDFVSELGTFGLDDHSVSTDFLSAEDIKEYEDKSSTISKAFANIKKAKDVKADDYSIFFASAGHATLFDYPTATTLQSLASKIYQNGGVVSAVCHGPAIFANLKDLDTGKYLVEGKKITAFTDVGEDLMGVSQIIKDNKLDTCEEIAKKVGATYVAPATPFESFTVTDGRVVTGPNPASAHATAEAALKAL</sequence>
<dbReference type="Pfam" id="PF01965">
    <property type="entry name" value="DJ-1_PfpI"/>
    <property type="match status" value="1"/>
</dbReference>
<evidence type="ECO:0000256" key="5">
    <source>
        <dbReference type="ARBA" id="ARBA00048082"/>
    </source>
</evidence>
<dbReference type="FunFam" id="3.40.50.880:FF:000051">
    <property type="entry name" value="Glutathione-independent glyoxalase HSP31"/>
    <property type="match status" value="1"/>
</dbReference>
<dbReference type="GO" id="GO:0005737">
    <property type="term" value="C:cytoplasm"/>
    <property type="evidence" value="ECO:0007669"/>
    <property type="project" value="TreeGrafter"/>
</dbReference>
<organism evidence="7 8">
    <name type="scientific">[Candida] arabinofermentans NRRL YB-2248</name>
    <dbReference type="NCBI Taxonomy" id="983967"/>
    <lineage>
        <taxon>Eukaryota</taxon>
        <taxon>Fungi</taxon>
        <taxon>Dikarya</taxon>
        <taxon>Ascomycota</taxon>
        <taxon>Saccharomycotina</taxon>
        <taxon>Pichiomycetes</taxon>
        <taxon>Pichiales</taxon>
        <taxon>Pichiaceae</taxon>
        <taxon>Ogataea</taxon>
        <taxon>Ogataea/Candida clade</taxon>
    </lineage>
</organism>
<dbReference type="STRING" id="983967.A0A1E4ST36"/>
<protein>
    <recommendedName>
        <fullName evidence="1">D-lactate dehydratase</fullName>
        <ecNumber evidence="1">4.2.1.130</ecNumber>
    </recommendedName>
</protein>
<dbReference type="Gene3D" id="3.40.50.880">
    <property type="match status" value="1"/>
</dbReference>
<dbReference type="EMBL" id="KV453877">
    <property type="protein sequence ID" value="ODV82676.1"/>
    <property type="molecule type" value="Genomic_DNA"/>
</dbReference>
<dbReference type="InterPro" id="IPR002818">
    <property type="entry name" value="DJ-1/PfpI"/>
</dbReference>
<evidence type="ECO:0000313" key="8">
    <source>
        <dbReference type="Proteomes" id="UP000094801"/>
    </source>
</evidence>
<proteinExistence type="inferred from homology"/>
<evidence type="ECO:0000256" key="3">
    <source>
        <dbReference type="ARBA" id="ARBA00023239"/>
    </source>
</evidence>
<evidence type="ECO:0000256" key="1">
    <source>
        <dbReference type="ARBA" id="ARBA00013134"/>
    </source>
</evidence>
<name>A0A1E4ST36_9ASCO</name>
<dbReference type="AlphaFoldDB" id="A0A1E4ST36"/>
<comment type="catalytic activity">
    <reaction evidence="5">
        <text>methylglyoxal + H2O = (R)-lactate + H(+)</text>
        <dbReference type="Rhea" id="RHEA:27754"/>
        <dbReference type="ChEBI" id="CHEBI:15377"/>
        <dbReference type="ChEBI" id="CHEBI:15378"/>
        <dbReference type="ChEBI" id="CHEBI:16004"/>
        <dbReference type="ChEBI" id="CHEBI:17158"/>
        <dbReference type="EC" id="4.2.1.130"/>
    </reaction>
</comment>
<keyword evidence="3" id="KW-0456">Lyase</keyword>
<comment type="similarity">
    <text evidence="4">Belongs to the peptidase C56 family. HSP31-like subfamily.</text>
</comment>
<dbReference type="PANTHER" id="PTHR48094">
    <property type="entry name" value="PROTEIN/NUCLEIC ACID DEGLYCASE DJ-1-RELATED"/>
    <property type="match status" value="1"/>
</dbReference>
<dbReference type="OrthoDB" id="543156at2759"/>
<dbReference type="Proteomes" id="UP000094801">
    <property type="component" value="Unassembled WGS sequence"/>
</dbReference>
<evidence type="ECO:0000256" key="2">
    <source>
        <dbReference type="ARBA" id="ARBA00023016"/>
    </source>
</evidence>